<keyword evidence="4" id="KW-1185">Reference proteome</keyword>
<dbReference type="EMBL" id="JAYKYQ010000008">
    <property type="protein sequence ID" value="MEB3512369.1"/>
    <property type="molecule type" value="Genomic_DNA"/>
</dbReference>
<feature type="coiled-coil region" evidence="1">
    <location>
        <begin position="29"/>
        <end position="84"/>
    </location>
</feature>
<evidence type="ECO:0000256" key="2">
    <source>
        <dbReference type="SAM" id="MobiDB-lite"/>
    </source>
</evidence>
<name>A0ABU6AY04_9NOCA</name>
<accession>A0ABU6AY04</accession>
<evidence type="ECO:0000313" key="4">
    <source>
        <dbReference type="Proteomes" id="UP001348098"/>
    </source>
</evidence>
<gene>
    <name evidence="3" type="ORF">U3653_20260</name>
</gene>
<proteinExistence type="predicted"/>
<reference evidence="3 4" key="1">
    <citation type="submission" date="2023-12" db="EMBL/GenBank/DDBJ databases">
        <title>novel species in genus Nocarida.</title>
        <authorList>
            <person name="Li Z."/>
        </authorList>
    </citation>
    <scope>NUCLEOTIDE SEQUENCE [LARGE SCALE GENOMIC DNA]</scope>
    <source>
        <strain evidence="3 4">CDC186</strain>
    </source>
</reference>
<dbReference type="Gene3D" id="1.20.5.340">
    <property type="match status" value="1"/>
</dbReference>
<dbReference type="Proteomes" id="UP001348098">
    <property type="component" value="Unassembled WGS sequence"/>
</dbReference>
<comment type="caution">
    <text evidence="3">The sequence shown here is derived from an EMBL/GenBank/DDBJ whole genome shotgun (WGS) entry which is preliminary data.</text>
</comment>
<protein>
    <submittedName>
        <fullName evidence="3">Uncharacterized protein</fullName>
    </submittedName>
</protein>
<keyword evidence="1" id="KW-0175">Coiled coil</keyword>
<evidence type="ECO:0000313" key="3">
    <source>
        <dbReference type="EMBL" id="MEB3512369.1"/>
    </source>
</evidence>
<evidence type="ECO:0000256" key="1">
    <source>
        <dbReference type="SAM" id="Coils"/>
    </source>
</evidence>
<dbReference type="RefSeq" id="WP_195078201.1">
    <property type="nucleotide sequence ID" value="NZ_JAYESH010000004.1"/>
</dbReference>
<organism evidence="3 4">
    <name type="scientific">Nocardia implantans</name>
    <dbReference type="NCBI Taxonomy" id="3108168"/>
    <lineage>
        <taxon>Bacteria</taxon>
        <taxon>Bacillati</taxon>
        <taxon>Actinomycetota</taxon>
        <taxon>Actinomycetes</taxon>
        <taxon>Mycobacteriales</taxon>
        <taxon>Nocardiaceae</taxon>
        <taxon>Nocardia</taxon>
    </lineage>
</organism>
<sequence length="121" mass="13138">MTAIHETDAPVGGFEPLRPYGPTAPGESYAELQARLIAANERAAVLEEQLAAVTARLDAAEHQVADLEDRNRELASDLDDALDIAGENALHADRERLVPKPLYGHAFAGLVTNRNREGIER</sequence>
<feature type="region of interest" description="Disordered" evidence="2">
    <location>
        <begin position="1"/>
        <end position="25"/>
    </location>
</feature>